<comment type="caution">
    <text evidence="6">The sequence shown here is derived from an EMBL/GenBank/DDBJ whole genome shotgun (WGS) entry which is preliminary data.</text>
</comment>
<evidence type="ECO:0000256" key="2">
    <source>
        <dbReference type="ARBA" id="ARBA00022908"/>
    </source>
</evidence>
<dbReference type="Gene3D" id="1.10.150.130">
    <property type="match status" value="1"/>
</dbReference>
<dbReference type="InterPro" id="IPR050808">
    <property type="entry name" value="Phage_Integrase"/>
</dbReference>
<keyword evidence="3 4" id="KW-0238">DNA-binding</keyword>
<dbReference type="InterPro" id="IPR011010">
    <property type="entry name" value="DNA_brk_join_enz"/>
</dbReference>
<dbReference type="InterPro" id="IPR053876">
    <property type="entry name" value="Phage_int_M"/>
</dbReference>
<dbReference type="Proteomes" id="UP000286801">
    <property type="component" value="Unassembled WGS sequence"/>
</dbReference>
<evidence type="ECO:0000259" key="5">
    <source>
        <dbReference type="PROSITE" id="PS51900"/>
    </source>
</evidence>
<dbReference type="InterPro" id="IPR044068">
    <property type="entry name" value="CB"/>
</dbReference>
<dbReference type="InterPro" id="IPR025166">
    <property type="entry name" value="Integrase_DNA_bind_dom"/>
</dbReference>
<organism evidence="6 7">
    <name type="scientific">SAR324 cluster bacterium</name>
    <dbReference type="NCBI Taxonomy" id="2024889"/>
    <lineage>
        <taxon>Bacteria</taxon>
        <taxon>Deltaproteobacteria</taxon>
        <taxon>SAR324 cluster</taxon>
    </lineage>
</organism>
<evidence type="ECO:0000313" key="7">
    <source>
        <dbReference type="Proteomes" id="UP000286801"/>
    </source>
</evidence>
<dbReference type="Gene3D" id="3.30.160.390">
    <property type="entry name" value="Integrase, DNA-binding domain"/>
    <property type="match status" value="1"/>
</dbReference>
<dbReference type="InterPro" id="IPR038488">
    <property type="entry name" value="Integrase_DNA-bd_sf"/>
</dbReference>
<dbReference type="AlphaFoldDB" id="A0A432GE81"/>
<name>A0A432GE81_9DELT</name>
<dbReference type="PANTHER" id="PTHR30629:SF2">
    <property type="entry name" value="PROPHAGE INTEGRASE INTS-RELATED"/>
    <property type="match status" value="1"/>
</dbReference>
<feature type="domain" description="Core-binding (CB)" evidence="5">
    <location>
        <begin position="145"/>
        <end position="226"/>
    </location>
</feature>
<evidence type="ECO:0000256" key="4">
    <source>
        <dbReference type="PROSITE-ProRule" id="PRU01248"/>
    </source>
</evidence>
<dbReference type="SUPFAM" id="SSF56349">
    <property type="entry name" value="DNA breaking-rejoining enzymes"/>
    <property type="match status" value="1"/>
</dbReference>
<dbReference type="Pfam" id="PF22022">
    <property type="entry name" value="Phage_int_M"/>
    <property type="match status" value="1"/>
</dbReference>
<dbReference type="GO" id="GO:0015074">
    <property type="term" value="P:DNA integration"/>
    <property type="evidence" value="ECO:0007669"/>
    <property type="project" value="UniProtKB-KW"/>
</dbReference>
<dbReference type="Pfam" id="PF13356">
    <property type="entry name" value="Arm-DNA-bind_3"/>
    <property type="match status" value="1"/>
</dbReference>
<keyword evidence="2" id="KW-0229">DNA integration</keyword>
<dbReference type="PANTHER" id="PTHR30629">
    <property type="entry name" value="PROPHAGE INTEGRASE"/>
    <property type="match status" value="1"/>
</dbReference>
<comment type="similarity">
    <text evidence="1">Belongs to the 'phage' integrase family.</text>
</comment>
<dbReference type="PROSITE" id="PS51900">
    <property type="entry name" value="CB"/>
    <property type="match status" value="1"/>
</dbReference>
<evidence type="ECO:0000256" key="1">
    <source>
        <dbReference type="ARBA" id="ARBA00008857"/>
    </source>
</evidence>
<dbReference type="EMBL" id="QNZL01000024">
    <property type="protein sequence ID" value="RTZ81546.1"/>
    <property type="molecule type" value="Genomic_DNA"/>
</dbReference>
<dbReference type="InterPro" id="IPR010998">
    <property type="entry name" value="Integrase_recombinase_N"/>
</dbReference>
<evidence type="ECO:0000313" key="6">
    <source>
        <dbReference type="EMBL" id="RTZ81546.1"/>
    </source>
</evidence>
<feature type="non-terminal residue" evidence="6">
    <location>
        <position position="231"/>
    </location>
</feature>
<protein>
    <recommendedName>
        <fullName evidence="5">Core-binding (CB) domain-containing protein</fullName>
    </recommendedName>
</protein>
<evidence type="ECO:0000256" key="3">
    <source>
        <dbReference type="ARBA" id="ARBA00023125"/>
    </source>
</evidence>
<accession>A0A432GE81</accession>
<dbReference type="GO" id="GO:0003677">
    <property type="term" value="F:DNA binding"/>
    <property type="evidence" value="ECO:0007669"/>
    <property type="project" value="UniProtKB-UniRule"/>
</dbReference>
<sequence length="231" mass="26706">MLIVLIDGKIDGKMLFDFSVLIFTVNSREHMAKEKLTELAIKQAKSKNKQYKLSDGGGLFLLVHPNGSKYWRVDYRFGDKRKSSSLGVYGSKKSEMPLVKARKVQAQYKSMLQDGIDPIEAKRQKKQLYFKEKQKKESRDAEQATTFEKVAHEWMSKQGPRWTEEHQTRVRRSLEIHVFPEIGQLPITEIDTITLLNALRKIEMQGKHEAASRARQRCEGVFRYGIQTAVC</sequence>
<gene>
    <name evidence="6" type="ORF">DSY97_00895</name>
</gene>
<reference evidence="6 7" key="1">
    <citation type="submission" date="2018-06" db="EMBL/GenBank/DDBJ databases">
        <title>Combined omics and stable isotope probing to characterize newly discovered Mariana Back-Arc vent microbial communities.</title>
        <authorList>
            <person name="Trembath-Reichert E."/>
            <person name="Huber J.A."/>
        </authorList>
    </citation>
    <scope>NUCLEOTIDE SEQUENCE [LARGE SCALE GENOMIC DNA]</scope>
    <source>
        <strain evidence="6">MAG 63_1</strain>
    </source>
</reference>
<proteinExistence type="inferred from homology"/>